<dbReference type="AlphaFoldDB" id="A0A840D722"/>
<evidence type="ECO:0000313" key="1">
    <source>
        <dbReference type="EMBL" id="MBB4046268.1"/>
    </source>
</evidence>
<dbReference type="EMBL" id="JACIER010000026">
    <property type="protein sequence ID" value="MBB4046268.1"/>
    <property type="molecule type" value="Genomic_DNA"/>
</dbReference>
<comment type="caution">
    <text evidence="1">The sequence shown here is derived from an EMBL/GenBank/DDBJ whole genome shotgun (WGS) entry which is preliminary data.</text>
</comment>
<dbReference type="RefSeq" id="WP_158332242.1">
    <property type="nucleotide sequence ID" value="NZ_JACIER010000026.1"/>
</dbReference>
<keyword evidence="2" id="KW-1185">Reference proteome</keyword>
<gene>
    <name evidence="1" type="ORF">GGR06_004102</name>
</gene>
<dbReference type="Proteomes" id="UP000560658">
    <property type="component" value="Unassembled WGS sequence"/>
</dbReference>
<sequence>MPKKTSKNKTSRTFVFSLILFLPISSIQLDVLSYSVLFAPFEEASKATYYLIASGSA</sequence>
<accession>A0A840D722</accession>
<proteinExistence type="predicted"/>
<reference evidence="1" key="1">
    <citation type="submission" date="2020-08" db="EMBL/GenBank/DDBJ databases">
        <title>Genomic Encyclopedia of Type Strains, Phase IV (KMG-IV): sequencing the most valuable type-strain genomes for metagenomic binning, comparative biology and taxonomic classification.</title>
        <authorList>
            <person name="Goeker M."/>
        </authorList>
    </citation>
    <scope>NUCLEOTIDE SEQUENCE [LARGE SCALE GENOMIC DNA]</scope>
    <source>
        <strain evidence="1">DSM 105720</strain>
    </source>
</reference>
<name>A0A840D722_9BACE</name>
<protein>
    <submittedName>
        <fullName evidence="1">Uncharacterized protein</fullName>
    </submittedName>
</protein>
<evidence type="ECO:0000313" key="2">
    <source>
        <dbReference type="Proteomes" id="UP000560658"/>
    </source>
</evidence>
<organism evidence="1 2">
    <name type="scientific">Bacteroides reticulotermitis</name>
    <dbReference type="NCBI Taxonomy" id="1133319"/>
    <lineage>
        <taxon>Bacteria</taxon>
        <taxon>Pseudomonadati</taxon>
        <taxon>Bacteroidota</taxon>
        <taxon>Bacteroidia</taxon>
        <taxon>Bacteroidales</taxon>
        <taxon>Bacteroidaceae</taxon>
        <taxon>Bacteroides</taxon>
    </lineage>
</organism>